<dbReference type="InterPro" id="IPR024253">
    <property type="entry name" value="Phosducin_thioredoxin-like_dom"/>
</dbReference>
<organism evidence="5 6">
    <name type="scientific">Chlorella sorokiniana</name>
    <name type="common">Freshwater green alga</name>
    <dbReference type="NCBI Taxonomy" id="3076"/>
    <lineage>
        <taxon>Eukaryota</taxon>
        <taxon>Viridiplantae</taxon>
        <taxon>Chlorophyta</taxon>
        <taxon>core chlorophytes</taxon>
        <taxon>Trebouxiophyceae</taxon>
        <taxon>Chlorellales</taxon>
        <taxon>Chlorellaceae</taxon>
        <taxon>Chlorella clade</taxon>
        <taxon>Chlorella</taxon>
    </lineage>
</organism>
<name>A0A2P6TXQ7_CHLSO</name>
<dbReference type="SUPFAM" id="SSF52833">
    <property type="entry name" value="Thioredoxin-like"/>
    <property type="match status" value="1"/>
</dbReference>
<proteinExistence type="inferred from homology"/>
<comment type="caution">
    <text evidence="5">The sequence shown here is derived from an EMBL/GenBank/DDBJ whole genome shotgun (WGS) entry which is preliminary data.</text>
</comment>
<evidence type="ECO:0000256" key="2">
    <source>
        <dbReference type="SAM" id="Coils"/>
    </source>
</evidence>
<feature type="coiled-coil region" evidence="2">
    <location>
        <begin position="17"/>
        <end position="59"/>
    </location>
</feature>
<gene>
    <name evidence="5" type="ORF">C2E21_2592</name>
</gene>
<evidence type="ECO:0000259" key="4">
    <source>
        <dbReference type="Pfam" id="PF02114"/>
    </source>
</evidence>
<feature type="region of interest" description="Disordered" evidence="3">
    <location>
        <begin position="183"/>
        <end position="215"/>
    </location>
</feature>
<dbReference type="EMBL" id="LHPG02000004">
    <property type="protein sequence ID" value="PRW58854.1"/>
    <property type="molecule type" value="Genomic_DNA"/>
</dbReference>
<dbReference type="Pfam" id="PF02114">
    <property type="entry name" value="Phosducin"/>
    <property type="match status" value="1"/>
</dbReference>
<dbReference type="Gene3D" id="3.40.30.10">
    <property type="entry name" value="Glutaredoxin"/>
    <property type="match status" value="1"/>
</dbReference>
<dbReference type="InterPro" id="IPR036249">
    <property type="entry name" value="Thioredoxin-like_sf"/>
</dbReference>
<keyword evidence="6" id="KW-1185">Reference proteome</keyword>
<dbReference type="PANTHER" id="PTHR21148">
    <property type="entry name" value="THIOREDOXIN DOMAIN-CONTAINING PROTEIN 9"/>
    <property type="match status" value="1"/>
</dbReference>
<keyword evidence="2" id="KW-0175">Coiled coil</keyword>
<protein>
    <submittedName>
        <fullName evidence="5">Thioredoxin domain-containing 9-like protein</fullName>
    </submittedName>
</protein>
<evidence type="ECO:0000313" key="5">
    <source>
        <dbReference type="EMBL" id="PRW58854.1"/>
    </source>
</evidence>
<comment type="similarity">
    <text evidence="1">Belongs to the phosducin family.</text>
</comment>
<dbReference type="STRING" id="3076.A0A2P6TXQ7"/>
<evidence type="ECO:0000256" key="1">
    <source>
        <dbReference type="ARBA" id="ARBA00009686"/>
    </source>
</evidence>
<dbReference type="Proteomes" id="UP000239899">
    <property type="component" value="Unassembled WGS sequence"/>
</dbReference>
<feature type="domain" description="Phosducin" evidence="4">
    <location>
        <begin position="33"/>
        <end position="179"/>
    </location>
</feature>
<evidence type="ECO:0000313" key="6">
    <source>
        <dbReference type="Proteomes" id="UP000239899"/>
    </source>
</evidence>
<dbReference type="OrthoDB" id="10257948at2759"/>
<dbReference type="AlphaFoldDB" id="A0A2P6TXQ7"/>
<accession>A0A2P6TXQ7</accession>
<sequence length="215" mass="24896">MQHAVQAAIEQQVLRAAQEVESQIDAELHKLETLDDDDIERLRQRRIDELKRLQQKQQEWAQKGHGEYNEIEEKDFFKEMKGEERMVCHFYRHSMPCKIMDKHLALLAGKHLETKFVRVHAEKAPFLTDRLRVWMLPTLAVIKQEKTTDYIVGLDELGGEDFATEALAARLAAVGAIFEDALPAPKQEAAEQQQRTMRQGGRPRRSESDEDSDFD</sequence>
<reference evidence="5 6" key="1">
    <citation type="journal article" date="2018" name="Plant J.">
        <title>Genome sequences of Chlorella sorokiniana UTEX 1602 and Micractinium conductrix SAG 241.80: implications to maltose excretion by a green alga.</title>
        <authorList>
            <person name="Arriola M.B."/>
            <person name="Velmurugan N."/>
            <person name="Zhang Y."/>
            <person name="Plunkett M.H."/>
            <person name="Hondzo H."/>
            <person name="Barney B.M."/>
        </authorList>
    </citation>
    <scope>NUCLEOTIDE SEQUENCE [LARGE SCALE GENOMIC DNA]</scope>
    <source>
        <strain evidence="6">UTEX 1602</strain>
    </source>
</reference>
<dbReference type="CDD" id="cd02989">
    <property type="entry name" value="Phd_like_TxnDC9"/>
    <property type="match status" value="1"/>
</dbReference>
<evidence type="ECO:0000256" key="3">
    <source>
        <dbReference type="SAM" id="MobiDB-lite"/>
    </source>
</evidence>